<accession>A0ABR2H939</accession>
<organism evidence="1 2">
    <name type="scientific">Tritrichomonas musculus</name>
    <dbReference type="NCBI Taxonomy" id="1915356"/>
    <lineage>
        <taxon>Eukaryota</taxon>
        <taxon>Metamonada</taxon>
        <taxon>Parabasalia</taxon>
        <taxon>Tritrichomonadida</taxon>
        <taxon>Tritrichomonadidae</taxon>
        <taxon>Tritrichomonas</taxon>
    </lineage>
</organism>
<evidence type="ECO:0000313" key="2">
    <source>
        <dbReference type="Proteomes" id="UP001470230"/>
    </source>
</evidence>
<evidence type="ECO:0000313" key="1">
    <source>
        <dbReference type="EMBL" id="KAK8842713.1"/>
    </source>
</evidence>
<dbReference type="SUPFAM" id="SSF48371">
    <property type="entry name" value="ARM repeat"/>
    <property type="match status" value="1"/>
</dbReference>
<sequence length="1732" mass="201795">MSEVSSFRKLLQNLPGSLSITPEQIKSCYQNLYSKLLDLYNKKDFYKINSLLYDTLTNTKLLTFKIPQPNDETSQDTFLVDFVKLIYSILTIYPVEIYKTPLSATLFLNDFLAIHKYIPNLTLDWYPYYKVMKYFMLSDESYFNRGTYLKENELFGAPDEMSCFLDLSLNINQYFPDEVEIELNGQKVKTNTTEQLVNKCFPRISPNGHYTPAYLTFFSVLCPPHKGRYKIYIDFLLRELRDTSSFTNSNAILSILYRTVKCNIEDDFSYLIPIVSKMISSKIINVIPSNYPNLSIIPHLSFNTPENDVLHVLPEFVIALFISPPTRQSILDLLEKIFISFESKCHPSDSNLNSIFIVIFDEILVMSLRLFLRQLSKKKKKKIYLDMPKEKGPSKEDIHKFLSMTSETKIMNIRMCFNSSSVLIETTLDPSTIDHYFKIGFQCINLMDAYDVSNSGWTILSALIMSIDKNKTVRDNFQTIFEIAANNLYREELQLQIANFLALSVSKVPFNKERTLKGCEYINFPKLASSYLSNLMTIFRSLPSVNGETSAMEDPEINDLFCFIATTLFQNCDNDVMNEILPIFTSLASDEDIAHSVYNVEKIIANYCYFAKFENVEKIEKLFRKQLETANLNFNMFRFLSIIYSRILVSNLRTIESARKTVDFLIQFTKSEDEKVRKSTWESISNCLSLLNQSYQLDISFKSDKMKENLLENANLDDFKIEWKENPDFSELSFEIFDPVFDKLMTLTDSHKINDLLNDVDEALLTLLKMNFNYTEGSIEKVVNDSYIDSIHVFPQAYKKSVPIKEKFIKCTLRIIKDFRENENVISRIIKICLALFVSYKNDKNSSSETAVNLVFNSFVPFDSSDVYYNSAYLYNALMSILSQRKKMFVIPVTDDMKELFTNIVELGASKYQSIQNNCSLLLQTVSNIYYPFIEEVISNMINKFKSIQINDFINFLNTSQATDFLKQNDKLLCQTMLIILNNLLLMDKEKLDVLKEFMFTISILKFSYETPRSNKTEFVNLLKEIELNYLNKNSNNRTYNNILMHIIYMCLKRVYDINDKILEFIMNNVTHFDSDVSKIAEACLSTVLKRRRKFTKEKIEVKEYPTIASIPNVLDQITVKYQENGVYFPLNLKTATIGEVYENDSDTIEAQYSLDADPTNSFDFLTTFEENEDVNKVFDSFKNIDIQWKNYEDNKIYDSEFLYDQSNGYFLYKKSFNHKKYEFKDDKFLIKNISYILASASNSINEKNLKAGIKYRNIWEKYGLVVGPYCIKKLHKNSKKYLSQYYSVNSIVVTKILTDMISGVLINICYWPIKDRIEFFKLVALPVICIISSNPNTSKFAEEIITRNTLYINPYCFAPLIKVLYDLAPHGPNLPIYNRPLISMISKETFMRPLHFFNSIDQLKTKFVDPFLKQMSEYNTNEVDEIIELIFSFSDCCSFSNKNSPFYSNEIESENKQKMVIQIFEDILNFKGKNIEDENLKRILIRTLTYSFIRFNKSSYDLRLFVSNLFIKHLHAIFVILNSSNIKNEEQFIESTSSFIENEIFINNTKLELDFVSVFIKELMNLSLPMQLILLENLNNLLENNIFNIPKDDYAKYEELLFEYGHFAVSKNLGNELRLKIAKILGIFEIRNSTLNAKIVSEKVDKKLIENEVLKAASIILNSFLFDQADEKVTNAFNLMEECCSAKSSKNKDFFKSVSEIFIHRHSEHVLNEVEELIIQYKGMLTPSYIC</sequence>
<comment type="caution">
    <text evidence="1">The sequence shown here is derived from an EMBL/GenBank/DDBJ whole genome shotgun (WGS) entry which is preliminary data.</text>
</comment>
<name>A0ABR2H939_9EUKA</name>
<keyword evidence="2" id="KW-1185">Reference proteome</keyword>
<proteinExistence type="predicted"/>
<protein>
    <submittedName>
        <fullName evidence="1">Uncharacterized protein</fullName>
    </submittedName>
</protein>
<dbReference type="Proteomes" id="UP001470230">
    <property type="component" value="Unassembled WGS sequence"/>
</dbReference>
<reference evidence="1 2" key="1">
    <citation type="submission" date="2024-04" db="EMBL/GenBank/DDBJ databases">
        <title>Tritrichomonas musculus Genome.</title>
        <authorList>
            <person name="Alves-Ferreira E."/>
            <person name="Grigg M."/>
            <person name="Lorenzi H."/>
            <person name="Galac M."/>
        </authorList>
    </citation>
    <scope>NUCLEOTIDE SEQUENCE [LARGE SCALE GENOMIC DNA]</scope>
    <source>
        <strain evidence="1 2">EAF2021</strain>
    </source>
</reference>
<dbReference type="EMBL" id="JAPFFF010000037">
    <property type="protein sequence ID" value="KAK8842713.1"/>
    <property type="molecule type" value="Genomic_DNA"/>
</dbReference>
<dbReference type="InterPro" id="IPR016024">
    <property type="entry name" value="ARM-type_fold"/>
</dbReference>
<gene>
    <name evidence="1" type="ORF">M9Y10_025574</name>
</gene>